<keyword evidence="12" id="KW-0346">Stress response</keyword>
<comment type="similarity">
    <text evidence="3">Belongs to the peptidase S1C family.</text>
</comment>
<feature type="binding site" evidence="15">
    <location>
        <begin position="226"/>
        <end position="228"/>
    </location>
    <ligand>
        <name>substrate</name>
    </ligand>
</feature>
<dbReference type="InterPro" id="IPR009003">
    <property type="entry name" value="Peptidase_S1_PA"/>
</dbReference>
<evidence type="ECO:0000256" key="15">
    <source>
        <dbReference type="PIRSR" id="PIRSR611782-2"/>
    </source>
</evidence>
<evidence type="ECO:0000256" key="8">
    <source>
        <dbReference type="ARBA" id="ARBA00022737"/>
    </source>
</evidence>
<evidence type="ECO:0000256" key="1">
    <source>
        <dbReference type="ARBA" id="ARBA00001772"/>
    </source>
</evidence>
<dbReference type="NCBIfam" id="TIGR02037">
    <property type="entry name" value="degP_htrA_DO"/>
    <property type="match status" value="1"/>
</dbReference>
<keyword evidence="6 17" id="KW-0645">Protease</keyword>
<dbReference type="CDD" id="cd10839">
    <property type="entry name" value="cpPDZ1_DegP-like"/>
    <property type="match status" value="1"/>
</dbReference>
<dbReference type="PANTHER" id="PTHR22939">
    <property type="entry name" value="SERINE PROTEASE FAMILY S1C HTRA-RELATED"/>
    <property type="match status" value="1"/>
</dbReference>
<evidence type="ECO:0000256" key="5">
    <source>
        <dbReference type="ARBA" id="ARBA00013958"/>
    </source>
</evidence>
<evidence type="ECO:0000256" key="11">
    <source>
        <dbReference type="ARBA" id="ARBA00022825"/>
    </source>
</evidence>
<dbReference type="PROSITE" id="PS50106">
    <property type="entry name" value="PDZ"/>
    <property type="match status" value="2"/>
</dbReference>
<evidence type="ECO:0000256" key="3">
    <source>
        <dbReference type="ARBA" id="ARBA00010541"/>
    </source>
</evidence>
<dbReference type="FunFam" id="2.40.10.120:FF:000007">
    <property type="entry name" value="Periplasmic serine endoprotease DegP-like"/>
    <property type="match status" value="1"/>
</dbReference>
<evidence type="ECO:0000256" key="4">
    <source>
        <dbReference type="ARBA" id="ARBA00013035"/>
    </source>
</evidence>
<accession>A0A7V6A3A3</accession>
<comment type="catalytic activity">
    <reaction evidence="1">
        <text>Acts on substrates that are at least partially unfolded. The cleavage site P1 residue is normally between a pair of hydrophobic residues, such as Val-|-Val.</text>
        <dbReference type="EC" id="3.4.21.107"/>
    </reaction>
</comment>
<dbReference type="FunFam" id="2.40.10.10:FF:000001">
    <property type="entry name" value="Periplasmic serine protease DegS"/>
    <property type="match status" value="1"/>
</dbReference>
<organism evidence="17">
    <name type="scientific">Desulfobacca acetoxidans</name>
    <dbReference type="NCBI Taxonomy" id="60893"/>
    <lineage>
        <taxon>Bacteria</taxon>
        <taxon>Pseudomonadati</taxon>
        <taxon>Thermodesulfobacteriota</taxon>
        <taxon>Desulfobaccia</taxon>
        <taxon>Desulfobaccales</taxon>
        <taxon>Desulfobaccaceae</taxon>
        <taxon>Desulfobacca</taxon>
    </lineage>
</organism>
<feature type="active site" description="Charge relay system" evidence="14">
    <location>
        <position position="154"/>
    </location>
</feature>
<name>A0A7V6A3A3_9BACT</name>
<evidence type="ECO:0000256" key="12">
    <source>
        <dbReference type="ARBA" id="ARBA00023016"/>
    </source>
</evidence>
<dbReference type="SUPFAM" id="SSF50156">
    <property type="entry name" value="PDZ domain-like"/>
    <property type="match status" value="2"/>
</dbReference>
<feature type="domain" description="PDZ" evidence="16">
    <location>
        <begin position="369"/>
        <end position="472"/>
    </location>
</feature>
<keyword evidence="11" id="KW-0720">Serine protease</keyword>
<dbReference type="InterPro" id="IPR001478">
    <property type="entry name" value="PDZ"/>
</dbReference>
<evidence type="ECO:0000256" key="6">
    <source>
        <dbReference type="ARBA" id="ARBA00022670"/>
    </source>
</evidence>
<feature type="binding site" evidence="15">
    <location>
        <position position="154"/>
    </location>
    <ligand>
        <name>substrate</name>
    </ligand>
</feature>
<dbReference type="GO" id="GO:0004252">
    <property type="term" value="F:serine-type endopeptidase activity"/>
    <property type="evidence" value="ECO:0007669"/>
    <property type="project" value="InterPro"/>
</dbReference>
<dbReference type="Pfam" id="PF13365">
    <property type="entry name" value="Trypsin_2"/>
    <property type="match status" value="1"/>
</dbReference>
<keyword evidence="9" id="KW-0574">Periplasm</keyword>
<protein>
    <recommendedName>
        <fullName evidence="5">Probable periplasmic serine endoprotease DegP-like</fullName>
        <ecNumber evidence="4">3.4.21.107</ecNumber>
    </recommendedName>
    <alternativeName>
        <fullName evidence="13">Protease Do</fullName>
    </alternativeName>
</protein>
<comment type="subcellular location">
    <subcellularLocation>
        <location evidence="2">Periplasm</location>
    </subcellularLocation>
</comment>
<dbReference type="AlphaFoldDB" id="A0A7V6A3A3"/>
<dbReference type="InterPro" id="IPR011782">
    <property type="entry name" value="Pept_S1C_Do"/>
</dbReference>
<evidence type="ECO:0000256" key="14">
    <source>
        <dbReference type="PIRSR" id="PIRSR611782-1"/>
    </source>
</evidence>
<evidence type="ECO:0000313" key="17">
    <source>
        <dbReference type="EMBL" id="HHS29449.1"/>
    </source>
</evidence>
<reference evidence="17" key="1">
    <citation type="journal article" date="2020" name="mSystems">
        <title>Genome- and Community-Level Interaction Insights into Carbon Utilization and Element Cycling Functions of Hydrothermarchaeota in Hydrothermal Sediment.</title>
        <authorList>
            <person name="Zhou Z."/>
            <person name="Liu Y."/>
            <person name="Xu W."/>
            <person name="Pan J."/>
            <person name="Luo Z.H."/>
            <person name="Li M."/>
        </authorList>
    </citation>
    <scope>NUCLEOTIDE SEQUENCE [LARGE SCALE GENOMIC DNA]</scope>
    <source>
        <strain evidence="17">SpSt-767</strain>
    </source>
</reference>
<dbReference type="Pfam" id="PF13180">
    <property type="entry name" value="PDZ_2"/>
    <property type="match status" value="2"/>
</dbReference>
<feature type="binding site" evidence="15">
    <location>
        <begin position="244"/>
        <end position="248"/>
    </location>
    <ligand>
        <name>substrate</name>
    </ligand>
</feature>
<dbReference type="GO" id="GO:0006508">
    <property type="term" value="P:proteolysis"/>
    <property type="evidence" value="ECO:0007669"/>
    <property type="project" value="UniProtKB-KW"/>
</dbReference>
<dbReference type="Gene3D" id="2.40.10.120">
    <property type="match status" value="1"/>
</dbReference>
<feature type="active site" description="Charge relay system" evidence="14">
    <location>
        <position position="122"/>
    </location>
</feature>
<dbReference type="PANTHER" id="PTHR22939:SF130">
    <property type="entry name" value="PERIPLASMIC SERINE ENDOPROTEASE DEGP-LIKE-RELATED"/>
    <property type="match status" value="1"/>
</dbReference>
<dbReference type="Gene3D" id="2.30.42.10">
    <property type="match status" value="2"/>
</dbReference>
<dbReference type="SUPFAM" id="SSF50494">
    <property type="entry name" value="Trypsin-like serine proteases"/>
    <property type="match status" value="1"/>
</dbReference>
<dbReference type="PRINTS" id="PR00834">
    <property type="entry name" value="PROTEASES2C"/>
</dbReference>
<sequence length="484" mass="52438">MTRGNNLIIKFSSIMATLLMVALLGGPAPLIRASAASLAPETFADIAQKYSPAVVNISTQKTFKERPSRREFFGPGPMPGPNEPFWEFFEKFFPEMPRERTQRSLGTGFIIDPKGLIITNEHVVKNADKIKVKMAGQDGKEYTATVKGRDPLTDIALLQINSKETFPFLTLGDSDKIRVGDWVVAIGNPFGLGHTVTQGIISAKGRVIGAGRYDNFLQTDAAINPGNSGGPLLNLEGQVVGINTAIVATGQGIGFAIPSNMVKNIIEQLETKGKVIRGMLGVQVQMVTPELARSFGMSEPRGALVAEVHPRSPAEKAGVKREDIIIEYNGTPIHEMNELPRLVAATPPGTKTTIKVLRNGKELTLPITVTELKEENLGKEAGEQGNEENSIGLVVEDLDSRLARRFDLGRETKGVVVIEVAPGSAASDAGFRQGDIIMEFNGKAVSDTASFQKMLNAQPKKSYVRFLVKREGRTLILALEIPEK</sequence>
<dbReference type="SMART" id="SM00228">
    <property type="entry name" value="PDZ"/>
    <property type="match status" value="2"/>
</dbReference>
<dbReference type="GO" id="GO:0042597">
    <property type="term" value="C:periplasmic space"/>
    <property type="evidence" value="ECO:0007669"/>
    <property type="project" value="UniProtKB-SubCell"/>
</dbReference>
<comment type="caution">
    <text evidence="17">The sequence shown here is derived from an EMBL/GenBank/DDBJ whole genome shotgun (WGS) entry which is preliminary data.</text>
</comment>
<evidence type="ECO:0000256" key="7">
    <source>
        <dbReference type="ARBA" id="ARBA00022729"/>
    </source>
</evidence>
<keyword evidence="8" id="KW-0677">Repeat</keyword>
<evidence type="ECO:0000256" key="9">
    <source>
        <dbReference type="ARBA" id="ARBA00022764"/>
    </source>
</evidence>
<evidence type="ECO:0000259" key="16">
    <source>
        <dbReference type="PROSITE" id="PS50106"/>
    </source>
</evidence>
<proteinExistence type="inferred from homology"/>
<feature type="binding site" evidence="15">
    <location>
        <position position="122"/>
    </location>
    <ligand>
        <name>substrate</name>
    </ligand>
</feature>
<keyword evidence="10" id="KW-0378">Hydrolase</keyword>
<evidence type="ECO:0000256" key="10">
    <source>
        <dbReference type="ARBA" id="ARBA00022801"/>
    </source>
</evidence>
<dbReference type="InterPro" id="IPR001940">
    <property type="entry name" value="Peptidase_S1C"/>
</dbReference>
<dbReference type="EMBL" id="DTGR01000115">
    <property type="protein sequence ID" value="HHS29449.1"/>
    <property type="molecule type" value="Genomic_DNA"/>
</dbReference>
<feature type="domain" description="PDZ" evidence="16">
    <location>
        <begin position="264"/>
        <end position="360"/>
    </location>
</feature>
<feature type="active site" description="Charge relay system" evidence="14">
    <location>
        <position position="228"/>
    </location>
</feature>
<keyword evidence="7" id="KW-0732">Signal</keyword>
<gene>
    <name evidence="17" type="ORF">ENV52_07090</name>
</gene>
<dbReference type="InterPro" id="IPR036034">
    <property type="entry name" value="PDZ_sf"/>
</dbReference>
<evidence type="ECO:0000256" key="13">
    <source>
        <dbReference type="ARBA" id="ARBA00032850"/>
    </source>
</evidence>
<evidence type="ECO:0000256" key="2">
    <source>
        <dbReference type="ARBA" id="ARBA00004418"/>
    </source>
</evidence>
<dbReference type="EC" id="3.4.21.107" evidence="4"/>